<evidence type="ECO:0000256" key="1">
    <source>
        <dbReference type="ARBA" id="ARBA00004123"/>
    </source>
</evidence>
<keyword evidence="7" id="KW-1185">Reference proteome</keyword>
<evidence type="ECO:0000313" key="7">
    <source>
        <dbReference type="Proteomes" id="UP001163823"/>
    </source>
</evidence>
<comment type="caution">
    <text evidence="6">The sequence shown here is derived from an EMBL/GenBank/DDBJ whole genome shotgun (WGS) entry which is preliminary data.</text>
</comment>
<evidence type="ECO:0000313" key="6">
    <source>
        <dbReference type="EMBL" id="KAJ7951574.1"/>
    </source>
</evidence>
<reference evidence="6" key="1">
    <citation type="journal article" date="2023" name="Science">
        <title>Elucidation of the pathway for biosynthesis of saponin adjuvants from the soapbark tree.</title>
        <authorList>
            <person name="Reed J."/>
            <person name="Orme A."/>
            <person name="El-Demerdash A."/>
            <person name="Owen C."/>
            <person name="Martin L.B.B."/>
            <person name="Misra R.C."/>
            <person name="Kikuchi S."/>
            <person name="Rejzek M."/>
            <person name="Martin A.C."/>
            <person name="Harkess A."/>
            <person name="Leebens-Mack J."/>
            <person name="Louveau T."/>
            <person name="Stephenson M.J."/>
            <person name="Osbourn A."/>
        </authorList>
    </citation>
    <scope>NUCLEOTIDE SEQUENCE</scope>
    <source>
        <strain evidence="6">S10</strain>
    </source>
</reference>
<dbReference type="AlphaFoldDB" id="A0AAD7L4T3"/>
<evidence type="ECO:0000256" key="4">
    <source>
        <dbReference type="ARBA" id="ARBA00023242"/>
    </source>
</evidence>
<dbReference type="PANTHER" id="PTHR31250:SF27">
    <property type="entry name" value="IQ DOMAIN-CONTAINING PROTEIN IQM5"/>
    <property type="match status" value="1"/>
</dbReference>
<proteinExistence type="predicted"/>
<dbReference type="PANTHER" id="PTHR31250">
    <property type="entry name" value="IQ DOMAIN-CONTAINING PROTEIN IQM3"/>
    <property type="match status" value="1"/>
</dbReference>
<evidence type="ECO:0000256" key="5">
    <source>
        <dbReference type="SAM" id="MobiDB-lite"/>
    </source>
</evidence>
<protein>
    <submittedName>
        <fullName evidence="6">IQ domain-containing protein</fullName>
    </submittedName>
</protein>
<name>A0AAD7L4T3_QUISA</name>
<dbReference type="CDD" id="cd23767">
    <property type="entry name" value="IQCD"/>
    <property type="match status" value="1"/>
</dbReference>
<dbReference type="GO" id="GO:0005634">
    <property type="term" value="C:nucleus"/>
    <property type="evidence" value="ECO:0007669"/>
    <property type="project" value="UniProtKB-SubCell"/>
</dbReference>
<dbReference type="EMBL" id="JARAOO010000011">
    <property type="protein sequence ID" value="KAJ7951574.1"/>
    <property type="molecule type" value="Genomic_DNA"/>
</dbReference>
<keyword evidence="4" id="KW-0539">Nucleus</keyword>
<comment type="subcellular location">
    <subcellularLocation>
        <location evidence="2">Cytoplasm</location>
    </subcellularLocation>
    <subcellularLocation>
        <location evidence="1">Nucleus</location>
    </subcellularLocation>
</comment>
<organism evidence="6 7">
    <name type="scientific">Quillaja saponaria</name>
    <name type="common">Soap bark tree</name>
    <dbReference type="NCBI Taxonomy" id="32244"/>
    <lineage>
        <taxon>Eukaryota</taxon>
        <taxon>Viridiplantae</taxon>
        <taxon>Streptophyta</taxon>
        <taxon>Embryophyta</taxon>
        <taxon>Tracheophyta</taxon>
        <taxon>Spermatophyta</taxon>
        <taxon>Magnoliopsida</taxon>
        <taxon>eudicotyledons</taxon>
        <taxon>Gunneridae</taxon>
        <taxon>Pentapetalae</taxon>
        <taxon>rosids</taxon>
        <taxon>fabids</taxon>
        <taxon>Fabales</taxon>
        <taxon>Quillajaceae</taxon>
        <taxon>Quillaja</taxon>
    </lineage>
</organism>
<accession>A0AAD7L4T3</accession>
<sequence>MVTLRSIEFEAKDGDNPFRKVGLKMGDFTDIYEPEELVEMITEESVNSKRRKLEKLKLQTTHSFKNLFWENSYLEGKIEDLFNKQNPNVSFPKAEILCSPRSSSKLDGAATKVQKVYKSYRTRRNLADCAVVIEELWWKALDFASLKHNSVSFFESDKSKTAFSRWARARTKAAKVDPRHRYGHNLHFYYDIWFNSQNYQPFFYWLDVGDGKEVNLENCPRTELQQQCIQYLGPKEREAYEVALENGKLVYRQSRALVDTVEGSKWIFVLSTSRNLYIGEKKKGHFQHSSFLAGGATIASGRLVTHKGVLDAIWPYSGHYCPTEENFSEFISFLEEHHVDMTNVKKYAVDDDVPPSKAIDDKEPNAKDTSIANGSNEENLCTICPHMELSKLEVPKPLLCKWTTGAGPRIGCVRDYPAKLQVQALEHVNLSPKLKPGNFATNAPIPSSRPIPKVHLSPRLVYMGLPSPRVHVTPTN</sequence>
<keyword evidence="3" id="KW-0963">Cytoplasm</keyword>
<dbReference type="GO" id="GO:0005737">
    <property type="term" value="C:cytoplasm"/>
    <property type="evidence" value="ECO:0007669"/>
    <property type="project" value="UniProtKB-SubCell"/>
</dbReference>
<feature type="region of interest" description="Disordered" evidence="5">
    <location>
        <begin position="352"/>
        <end position="373"/>
    </location>
</feature>
<dbReference type="Proteomes" id="UP001163823">
    <property type="component" value="Chromosome 11"/>
</dbReference>
<gene>
    <name evidence="6" type="ORF">O6P43_027598</name>
</gene>
<evidence type="ECO:0000256" key="3">
    <source>
        <dbReference type="ARBA" id="ARBA00022490"/>
    </source>
</evidence>
<evidence type="ECO:0000256" key="2">
    <source>
        <dbReference type="ARBA" id="ARBA00004496"/>
    </source>
</evidence>
<dbReference type="KEGG" id="qsa:O6P43_027598"/>
<dbReference type="InterPro" id="IPR044159">
    <property type="entry name" value="IQM"/>
</dbReference>